<evidence type="ECO:0000256" key="1">
    <source>
        <dbReference type="SAM" id="Phobius"/>
    </source>
</evidence>
<evidence type="ECO:0000313" key="3">
    <source>
        <dbReference type="EnsemblPlants" id="Pp3c24_3463V3.1"/>
    </source>
</evidence>
<keyword evidence="4" id="KW-1185">Reference proteome</keyword>
<accession>A0A2K1IFC3</accession>
<dbReference type="Proteomes" id="UP000006727">
    <property type="component" value="Chromosome 24"/>
</dbReference>
<reference evidence="3" key="3">
    <citation type="submission" date="2020-12" db="UniProtKB">
        <authorList>
            <consortium name="EnsemblPlants"/>
        </authorList>
    </citation>
    <scope>IDENTIFICATION</scope>
</reference>
<dbReference type="InParanoid" id="A0A2K1IFC3"/>
<keyword evidence="1" id="KW-1133">Transmembrane helix</keyword>
<feature type="transmembrane region" description="Helical" evidence="1">
    <location>
        <begin position="37"/>
        <end position="62"/>
    </location>
</feature>
<dbReference type="EnsemblPlants" id="Pp3c24_3463V3.1">
    <property type="protein sequence ID" value="Pp3c24_3463V3.1"/>
    <property type="gene ID" value="Pp3c24_3463"/>
</dbReference>
<organism evidence="2">
    <name type="scientific">Physcomitrium patens</name>
    <name type="common">Spreading-leaved earth moss</name>
    <name type="synonym">Physcomitrella patens</name>
    <dbReference type="NCBI Taxonomy" id="3218"/>
    <lineage>
        <taxon>Eukaryota</taxon>
        <taxon>Viridiplantae</taxon>
        <taxon>Streptophyta</taxon>
        <taxon>Embryophyta</taxon>
        <taxon>Bryophyta</taxon>
        <taxon>Bryophytina</taxon>
        <taxon>Bryopsida</taxon>
        <taxon>Funariidae</taxon>
        <taxon>Funariales</taxon>
        <taxon>Funariaceae</taxon>
        <taxon>Physcomitrium</taxon>
    </lineage>
</organism>
<protein>
    <submittedName>
        <fullName evidence="2 3">Uncharacterized protein</fullName>
    </submittedName>
</protein>
<proteinExistence type="predicted"/>
<reference evidence="2 4" key="2">
    <citation type="journal article" date="2018" name="Plant J.">
        <title>The Physcomitrella patens chromosome-scale assembly reveals moss genome structure and evolution.</title>
        <authorList>
            <person name="Lang D."/>
            <person name="Ullrich K.K."/>
            <person name="Murat F."/>
            <person name="Fuchs J."/>
            <person name="Jenkins J."/>
            <person name="Haas F.B."/>
            <person name="Piednoel M."/>
            <person name="Gundlach H."/>
            <person name="Van Bel M."/>
            <person name="Meyberg R."/>
            <person name="Vives C."/>
            <person name="Morata J."/>
            <person name="Symeonidi A."/>
            <person name="Hiss M."/>
            <person name="Muchero W."/>
            <person name="Kamisugi Y."/>
            <person name="Saleh O."/>
            <person name="Blanc G."/>
            <person name="Decker E.L."/>
            <person name="van Gessel N."/>
            <person name="Grimwood J."/>
            <person name="Hayes R.D."/>
            <person name="Graham S.W."/>
            <person name="Gunter L.E."/>
            <person name="McDaniel S.F."/>
            <person name="Hoernstein S.N.W."/>
            <person name="Larsson A."/>
            <person name="Li F.W."/>
            <person name="Perroud P.F."/>
            <person name="Phillips J."/>
            <person name="Ranjan P."/>
            <person name="Rokshar D.S."/>
            <person name="Rothfels C.J."/>
            <person name="Schneider L."/>
            <person name="Shu S."/>
            <person name="Stevenson D.W."/>
            <person name="Thummler F."/>
            <person name="Tillich M."/>
            <person name="Villarreal Aguilar J.C."/>
            <person name="Widiez T."/>
            <person name="Wong G.K."/>
            <person name="Wymore A."/>
            <person name="Zhang Y."/>
            <person name="Zimmer A.D."/>
            <person name="Quatrano R.S."/>
            <person name="Mayer K.F.X."/>
            <person name="Goodstein D."/>
            <person name="Casacuberta J.M."/>
            <person name="Vandepoele K."/>
            <person name="Reski R."/>
            <person name="Cuming A.C."/>
            <person name="Tuskan G.A."/>
            <person name="Maumus F."/>
            <person name="Salse J."/>
            <person name="Schmutz J."/>
            <person name="Rensing S.A."/>
        </authorList>
    </citation>
    <scope>NUCLEOTIDE SEQUENCE [LARGE SCALE GENOMIC DNA]</scope>
    <source>
        <strain evidence="3 4">cv. Gransden 2004</strain>
    </source>
</reference>
<sequence length="110" mass="13155">MEDFHLTGLRNAFEKNCAEVQRTMQELQDERLKRETWILFFIFVLLLVVSNQLSRVFIVIVIDDGPHILFFFLDQFFRQTCISFFKDVNRTTASEYLLTWQVVCFTSKSM</sequence>
<keyword evidence="1" id="KW-0812">Transmembrane</keyword>
<gene>
    <name evidence="2" type="ORF">PHYPA_028569</name>
</gene>
<dbReference type="AlphaFoldDB" id="A0A2K1IFC3"/>
<evidence type="ECO:0000313" key="4">
    <source>
        <dbReference type="Proteomes" id="UP000006727"/>
    </source>
</evidence>
<keyword evidence="1" id="KW-0472">Membrane</keyword>
<dbReference type="Gramene" id="Pp3c24_3463V3.1">
    <property type="protein sequence ID" value="Pp3c24_3463V3.1"/>
    <property type="gene ID" value="Pp3c24_3463"/>
</dbReference>
<reference evidence="2 4" key="1">
    <citation type="journal article" date="2008" name="Science">
        <title>The Physcomitrella genome reveals evolutionary insights into the conquest of land by plants.</title>
        <authorList>
            <person name="Rensing S."/>
            <person name="Lang D."/>
            <person name="Zimmer A."/>
            <person name="Terry A."/>
            <person name="Salamov A."/>
            <person name="Shapiro H."/>
            <person name="Nishiyama T."/>
            <person name="Perroud P.-F."/>
            <person name="Lindquist E."/>
            <person name="Kamisugi Y."/>
            <person name="Tanahashi T."/>
            <person name="Sakakibara K."/>
            <person name="Fujita T."/>
            <person name="Oishi K."/>
            <person name="Shin-I T."/>
            <person name="Kuroki Y."/>
            <person name="Toyoda A."/>
            <person name="Suzuki Y."/>
            <person name="Hashimoto A."/>
            <person name="Yamaguchi K."/>
            <person name="Sugano A."/>
            <person name="Kohara Y."/>
            <person name="Fujiyama A."/>
            <person name="Anterola A."/>
            <person name="Aoki S."/>
            <person name="Ashton N."/>
            <person name="Barbazuk W.B."/>
            <person name="Barker E."/>
            <person name="Bennetzen J."/>
            <person name="Bezanilla M."/>
            <person name="Blankenship R."/>
            <person name="Cho S.H."/>
            <person name="Dutcher S."/>
            <person name="Estelle M."/>
            <person name="Fawcett J.A."/>
            <person name="Gundlach H."/>
            <person name="Hanada K."/>
            <person name="Heyl A."/>
            <person name="Hicks K.A."/>
            <person name="Hugh J."/>
            <person name="Lohr M."/>
            <person name="Mayer K."/>
            <person name="Melkozernov A."/>
            <person name="Murata T."/>
            <person name="Nelson D."/>
            <person name="Pils B."/>
            <person name="Prigge M."/>
            <person name="Reiss B."/>
            <person name="Renner T."/>
            <person name="Rombauts S."/>
            <person name="Rushton P."/>
            <person name="Sanderfoot A."/>
            <person name="Schween G."/>
            <person name="Shiu S.-H."/>
            <person name="Stueber K."/>
            <person name="Theodoulou F.L."/>
            <person name="Tu H."/>
            <person name="Van de Peer Y."/>
            <person name="Verrier P.J."/>
            <person name="Waters E."/>
            <person name="Wood A."/>
            <person name="Yang L."/>
            <person name="Cove D."/>
            <person name="Cuming A."/>
            <person name="Hasebe M."/>
            <person name="Lucas S."/>
            <person name="Mishler D.B."/>
            <person name="Reski R."/>
            <person name="Grigoriev I."/>
            <person name="Quatrano R.S."/>
            <person name="Boore J.L."/>
        </authorList>
    </citation>
    <scope>NUCLEOTIDE SEQUENCE [LARGE SCALE GENOMIC DNA]</scope>
    <source>
        <strain evidence="3 4">cv. Gransden 2004</strain>
    </source>
</reference>
<dbReference type="EMBL" id="ABEU02000024">
    <property type="protein sequence ID" value="PNR27977.1"/>
    <property type="molecule type" value="Genomic_DNA"/>
</dbReference>
<evidence type="ECO:0000313" key="2">
    <source>
        <dbReference type="EMBL" id="PNR27977.1"/>
    </source>
</evidence>
<name>A0A2K1IFC3_PHYPA</name>